<evidence type="ECO:0000256" key="1">
    <source>
        <dbReference type="ARBA" id="ARBA00004604"/>
    </source>
</evidence>
<comment type="subcellular location">
    <subcellularLocation>
        <location evidence="1">Nucleus</location>
        <location evidence="1">Nucleolus</location>
    </subcellularLocation>
</comment>
<accession>A0A316US51</accession>
<gene>
    <name evidence="9" type="ORF">BDZ90DRAFT_231875</name>
</gene>
<evidence type="ECO:0000256" key="2">
    <source>
        <dbReference type="ARBA" id="ARBA00022552"/>
    </source>
</evidence>
<feature type="domain" description="U3 small nucleolar RNA-associated protein 15 C-terminal" evidence="8">
    <location>
        <begin position="434"/>
        <end position="589"/>
    </location>
</feature>
<feature type="region of interest" description="Disordered" evidence="7">
    <location>
        <begin position="1"/>
        <end position="25"/>
    </location>
</feature>
<keyword evidence="3 6" id="KW-0853">WD repeat</keyword>
<protein>
    <submittedName>
        <fullName evidence="9">WD40 repeat-like protein</fullName>
    </submittedName>
</protein>
<dbReference type="GO" id="GO:0005730">
    <property type="term" value="C:nucleolus"/>
    <property type="evidence" value="ECO:0007669"/>
    <property type="project" value="UniProtKB-SubCell"/>
</dbReference>
<reference evidence="9 10" key="1">
    <citation type="journal article" date="2018" name="Mol. Biol. Evol.">
        <title>Broad Genomic Sampling Reveals a Smut Pathogenic Ancestry of the Fungal Clade Ustilaginomycotina.</title>
        <authorList>
            <person name="Kijpornyongpan T."/>
            <person name="Mondo S.J."/>
            <person name="Barry K."/>
            <person name="Sandor L."/>
            <person name="Lee J."/>
            <person name="Lipzen A."/>
            <person name="Pangilinan J."/>
            <person name="LaButti K."/>
            <person name="Hainaut M."/>
            <person name="Henrissat B."/>
            <person name="Grigoriev I.V."/>
            <person name="Spatafora J.W."/>
            <person name="Aime M.C."/>
        </authorList>
    </citation>
    <scope>NUCLEOTIDE SEQUENCE [LARGE SCALE GENOMIC DNA]</scope>
    <source>
        <strain evidence="9 10">MCA 5214</strain>
    </source>
</reference>
<feature type="repeat" description="WD" evidence="6">
    <location>
        <begin position="200"/>
        <end position="233"/>
    </location>
</feature>
<keyword evidence="2" id="KW-0698">rRNA processing</keyword>
<dbReference type="PROSITE" id="PS50294">
    <property type="entry name" value="WD_REPEATS_REGION"/>
    <property type="match status" value="1"/>
</dbReference>
<dbReference type="GO" id="GO:0006364">
    <property type="term" value="P:rRNA processing"/>
    <property type="evidence" value="ECO:0007669"/>
    <property type="project" value="UniProtKB-KW"/>
</dbReference>
<dbReference type="SMART" id="SM00320">
    <property type="entry name" value="WD40"/>
    <property type="match status" value="6"/>
</dbReference>
<feature type="region of interest" description="Disordered" evidence="7">
    <location>
        <begin position="63"/>
        <end position="82"/>
    </location>
</feature>
<organism evidence="9 10">
    <name type="scientific">Jaminaea rosea</name>
    <dbReference type="NCBI Taxonomy" id="1569628"/>
    <lineage>
        <taxon>Eukaryota</taxon>
        <taxon>Fungi</taxon>
        <taxon>Dikarya</taxon>
        <taxon>Basidiomycota</taxon>
        <taxon>Ustilaginomycotina</taxon>
        <taxon>Exobasidiomycetes</taxon>
        <taxon>Microstromatales</taxon>
        <taxon>Microstromatales incertae sedis</taxon>
        <taxon>Jaminaea</taxon>
    </lineage>
</organism>
<evidence type="ECO:0000313" key="10">
    <source>
        <dbReference type="Proteomes" id="UP000245884"/>
    </source>
</evidence>
<evidence type="ECO:0000256" key="3">
    <source>
        <dbReference type="ARBA" id="ARBA00022574"/>
    </source>
</evidence>
<feature type="compositionally biased region" description="Polar residues" evidence="7">
    <location>
        <begin position="64"/>
        <end position="77"/>
    </location>
</feature>
<dbReference type="PANTHER" id="PTHR19924">
    <property type="entry name" value="UTP15 U3 SMALL NUCLEOLAR RNA-ASSOCIATED PROTEIN 15 FAMILY MEMBER"/>
    <property type="match status" value="1"/>
</dbReference>
<dbReference type="AlphaFoldDB" id="A0A316US51"/>
<sequence>MDYVPATTSASVPNQGPSTSKAGPSSEALYWRRFRNPTFIKEYAPISHIAFVPAPNAFTAAALESSSDPNGSSSVTSRPAGAGYQATNQARARFAVTTGPRVQIYSARTNRVLKTITRFSDVARSAEIRADGRLIVAADDGGKVQVFDVNSRAILRSFSAHRLAAHVAHFSPNPTTILSASDDATVQLHDIPSTTTLRTFTGHDDYVRTALVSPDNPDLVLSGSYDQTVRLWDARVQEKGGEVMRMRHGAPVESCLVYPTGGGGVAVSAGGPVVRAWDLMMGGRGLKAVSNHQKTITSLALSMSTGAEGPDVGASGGGMRLLSAGVDGLVKVYDPARDYTVVHTMRYPSPILSLAVSPEERELAVGMADGTLCVRKREVKKGEDEARAYARKAITGGGVEAFVINNMEEGAGAAGIDAAAREEAARKRSLLLSRDDVRAETVRTRRLKPYESLLRSFRYSEAIDASLGPGVPAAATFAVLTELKRRGAPDDVGGRRGAGGAADGLARGLAGRDDVGLEPVLRFLLRHAANPMWTDIVADVLEVVLDIYSSTLGLSPLTDSLFSRLWAKLSDEVKLQRQVEGVRGGLEMLLNRSLIGR</sequence>
<evidence type="ECO:0000313" key="9">
    <source>
        <dbReference type="EMBL" id="PWN28116.1"/>
    </source>
</evidence>
<dbReference type="InterPro" id="IPR001680">
    <property type="entry name" value="WD40_rpt"/>
</dbReference>
<keyword evidence="10" id="KW-1185">Reference proteome</keyword>
<dbReference type="Pfam" id="PF00400">
    <property type="entry name" value="WD40"/>
    <property type="match status" value="2"/>
</dbReference>
<dbReference type="GeneID" id="37027858"/>
<feature type="compositionally biased region" description="Polar residues" evidence="7">
    <location>
        <begin position="1"/>
        <end position="23"/>
    </location>
</feature>
<evidence type="ECO:0000256" key="5">
    <source>
        <dbReference type="ARBA" id="ARBA00023242"/>
    </source>
</evidence>
<dbReference type="Pfam" id="PF09384">
    <property type="entry name" value="UTP15_C"/>
    <property type="match status" value="1"/>
</dbReference>
<dbReference type="InterPro" id="IPR036322">
    <property type="entry name" value="WD40_repeat_dom_sf"/>
</dbReference>
<dbReference type="InterPro" id="IPR018983">
    <property type="entry name" value="U3_snoRNA-assocProt_15_C"/>
</dbReference>
<dbReference type="OrthoDB" id="431715at2759"/>
<dbReference type="Proteomes" id="UP000245884">
    <property type="component" value="Unassembled WGS sequence"/>
</dbReference>
<evidence type="ECO:0000256" key="4">
    <source>
        <dbReference type="ARBA" id="ARBA00022737"/>
    </source>
</evidence>
<dbReference type="SUPFAM" id="SSF50978">
    <property type="entry name" value="WD40 repeat-like"/>
    <property type="match status" value="1"/>
</dbReference>
<keyword evidence="5" id="KW-0539">Nucleus</keyword>
<dbReference type="GO" id="GO:0045943">
    <property type="term" value="P:positive regulation of transcription by RNA polymerase I"/>
    <property type="evidence" value="ECO:0007669"/>
    <property type="project" value="TreeGrafter"/>
</dbReference>
<feature type="repeat" description="WD" evidence="6">
    <location>
        <begin position="158"/>
        <end position="199"/>
    </location>
</feature>
<dbReference type="Gene3D" id="2.130.10.10">
    <property type="entry name" value="YVTN repeat-like/Quinoprotein amine dehydrogenase"/>
    <property type="match status" value="2"/>
</dbReference>
<evidence type="ECO:0000259" key="8">
    <source>
        <dbReference type="Pfam" id="PF09384"/>
    </source>
</evidence>
<dbReference type="STRING" id="1569628.A0A316US51"/>
<dbReference type="InterPro" id="IPR015943">
    <property type="entry name" value="WD40/YVTN_repeat-like_dom_sf"/>
</dbReference>
<evidence type="ECO:0000256" key="6">
    <source>
        <dbReference type="PROSITE-ProRule" id="PRU00221"/>
    </source>
</evidence>
<dbReference type="PANTHER" id="PTHR19924:SF26">
    <property type="entry name" value="U3 SMALL NUCLEOLAR RNA-ASSOCIATED PROTEIN 15 HOMOLOG"/>
    <property type="match status" value="1"/>
</dbReference>
<dbReference type="PROSITE" id="PS50082">
    <property type="entry name" value="WD_REPEATS_2"/>
    <property type="match status" value="2"/>
</dbReference>
<proteinExistence type="predicted"/>
<dbReference type="RefSeq" id="XP_025362728.1">
    <property type="nucleotide sequence ID" value="XM_025506035.1"/>
</dbReference>
<keyword evidence="4" id="KW-0677">Repeat</keyword>
<dbReference type="EMBL" id="KZ819666">
    <property type="protein sequence ID" value="PWN28116.1"/>
    <property type="molecule type" value="Genomic_DNA"/>
</dbReference>
<evidence type="ECO:0000256" key="7">
    <source>
        <dbReference type="SAM" id="MobiDB-lite"/>
    </source>
</evidence>
<name>A0A316US51_9BASI</name>